<dbReference type="PROSITE" id="PS50198">
    <property type="entry name" value="PPIC_PPIASE_2"/>
    <property type="match status" value="1"/>
</dbReference>
<dbReference type="InterPro" id="IPR000297">
    <property type="entry name" value="PPIase_PpiC"/>
</dbReference>
<evidence type="ECO:0000256" key="11">
    <source>
        <dbReference type="PROSITE-ProRule" id="PRU00278"/>
    </source>
</evidence>
<keyword evidence="2" id="KW-1003">Cell membrane</keyword>
<feature type="domain" description="PpiC" evidence="13">
    <location>
        <begin position="262"/>
        <end position="363"/>
    </location>
</feature>
<name>A0A921DRC9_9BACT</name>
<keyword evidence="5 12" id="KW-1133">Transmembrane helix</keyword>
<proteinExistence type="inferred from homology"/>
<dbReference type="Gene3D" id="1.10.4030.10">
    <property type="entry name" value="Porin chaperone SurA, peptide-binding domain"/>
    <property type="match status" value="1"/>
</dbReference>
<dbReference type="PANTHER" id="PTHR47529">
    <property type="entry name" value="PEPTIDYL-PROLYL CIS-TRANS ISOMERASE D"/>
    <property type="match status" value="1"/>
</dbReference>
<keyword evidence="11" id="KW-0697">Rotamase</keyword>
<evidence type="ECO:0000256" key="10">
    <source>
        <dbReference type="ARBA" id="ARBA00042775"/>
    </source>
</evidence>
<dbReference type="SUPFAM" id="SSF109998">
    <property type="entry name" value="Triger factor/SurA peptide-binding domain-like"/>
    <property type="match status" value="1"/>
</dbReference>
<evidence type="ECO:0000313" key="14">
    <source>
        <dbReference type="EMBL" id="HJD96843.1"/>
    </source>
</evidence>
<dbReference type="Pfam" id="PF13624">
    <property type="entry name" value="SurA_N_3"/>
    <property type="match status" value="1"/>
</dbReference>
<dbReference type="RefSeq" id="WP_304121426.1">
    <property type="nucleotide sequence ID" value="NZ_DYZA01000078.1"/>
</dbReference>
<dbReference type="SUPFAM" id="SSF54534">
    <property type="entry name" value="FKBP-like"/>
    <property type="match status" value="1"/>
</dbReference>
<dbReference type="EMBL" id="DYZA01000078">
    <property type="protein sequence ID" value="HJD96843.1"/>
    <property type="molecule type" value="Genomic_DNA"/>
</dbReference>
<keyword evidence="6 12" id="KW-0472">Membrane</keyword>
<evidence type="ECO:0000256" key="9">
    <source>
        <dbReference type="ARBA" id="ARBA00040743"/>
    </source>
</evidence>
<evidence type="ECO:0000313" key="15">
    <source>
        <dbReference type="Proteomes" id="UP000698963"/>
    </source>
</evidence>
<evidence type="ECO:0000256" key="2">
    <source>
        <dbReference type="ARBA" id="ARBA00022475"/>
    </source>
</evidence>
<dbReference type="InterPro" id="IPR046357">
    <property type="entry name" value="PPIase_dom_sf"/>
</dbReference>
<sequence length="633" mass="68735">MLDGIRANAQSLGVKLAFGIIIVVFVFWGIGSYSGPKGLVASVNGKNITEVEFQRAYAMMEDNLRRSIPNMTQEMLESFQLEQRVLQSLIQEKLIEDEAERAGLTISAYELRALLEQLPYFQKDGKFDAEVYKEVLSKNHITPRQFETDQAKSMLPAKLQRLVTAGAYVSPVAVKAIFDYAAERRRVDYILFPASVHKDKAAPSEDDIVKTYEAQSANFAVPPSVNVEFIRLDPAVMGDPSAVTEEELRAAYDARLAQFTEEEQIQARHILIRVAANAPEAEVKKAEEEIKALEGRIRGGEDFAEVAKKHGQDGTAAQGGDLGWFAAGQMVPEFSKAAFALKDGEVSAPVRTQFGFHLIKKEGHKAAVTHSFDEVKDSLRADLATEAASHGLEEKADAVLAQALAGKSMEEAASAAASKSVKAEQTGSVSAEDLGEKLNIREVDVQNIMASAAGSVLDSPVASGNALLVVKVLESKPQSVKPLEEVRPLIVEFLTGQKAAEMAMDEARKARAAFQNGKPAEGAVIKTSEPFGRDGNIADLIADPALAQAAFQVPVVSDAWLNEPYRVQDGAVLARLSAIEAPSEEEWKQAEAQMVERLRADRASVAYQIYLSQLGAQASIKMYNSPLLSRKGS</sequence>
<organism evidence="14 15">
    <name type="scientific">Mailhella massiliensis</name>
    <dbReference type="NCBI Taxonomy" id="1903261"/>
    <lineage>
        <taxon>Bacteria</taxon>
        <taxon>Pseudomonadati</taxon>
        <taxon>Thermodesulfobacteriota</taxon>
        <taxon>Desulfovibrionia</taxon>
        <taxon>Desulfovibrionales</taxon>
        <taxon>Desulfovibrionaceae</taxon>
        <taxon>Mailhella</taxon>
    </lineage>
</organism>
<evidence type="ECO:0000256" key="1">
    <source>
        <dbReference type="ARBA" id="ARBA00004382"/>
    </source>
</evidence>
<keyword evidence="3" id="KW-0997">Cell inner membrane</keyword>
<dbReference type="PANTHER" id="PTHR47529:SF1">
    <property type="entry name" value="PERIPLASMIC CHAPERONE PPID"/>
    <property type="match status" value="1"/>
</dbReference>
<evidence type="ECO:0000256" key="5">
    <source>
        <dbReference type="ARBA" id="ARBA00022989"/>
    </source>
</evidence>
<comment type="caution">
    <text evidence="14">The sequence shown here is derived from an EMBL/GenBank/DDBJ whole genome shotgun (WGS) entry which is preliminary data.</text>
</comment>
<gene>
    <name evidence="14" type="ORF">K8W16_04260</name>
</gene>
<evidence type="ECO:0000256" key="4">
    <source>
        <dbReference type="ARBA" id="ARBA00022692"/>
    </source>
</evidence>
<keyword evidence="7" id="KW-0143">Chaperone</keyword>
<evidence type="ECO:0000256" key="8">
    <source>
        <dbReference type="ARBA" id="ARBA00038408"/>
    </source>
</evidence>
<keyword evidence="11" id="KW-0413">Isomerase</keyword>
<dbReference type="AlphaFoldDB" id="A0A921DRC9"/>
<reference evidence="14" key="2">
    <citation type="submission" date="2021-09" db="EMBL/GenBank/DDBJ databases">
        <authorList>
            <person name="Gilroy R."/>
        </authorList>
    </citation>
    <scope>NUCLEOTIDE SEQUENCE</scope>
    <source>
        <strain evidence="14">ChiGjej2B2-19336</strain>
    </source>
</reference>
<dbReference type="InterPro" id="IPR027304">
    <property type="entry name" value="Trigger_fact/SurA_dom_sf"/>
</dbReference>
<protein>
    <recommendedName>
        <fullName evidence="9">Periplasmic chaperone PpiD</fullName>
    </recommendedName>
    <alternativeName>
        <fullName evidence="10">Periplasmic folding chaperone</fullName>
    </alternativeName>
</protein>
<evidence type="ECO:0000256" key="12">
    <source>
        <dbReference type="SAM" id="Phobius"/>
    </source>
</evidence>
<keyword evidence="4 12" id="KW-0812">Transmembrane</keyword>
<dbReference type="Pfam" id="PF13145">
    <property type="entry name" value="Rotamase_2"/>
    <property type="match status" value="1"/>
</dbReference>
<evidence type="ECO:0000256" key="7">
    <source>
        <dbReference type="ARBA" id="ARBA00023186"/>
    </source>
</evidence>
<feature type="transmembrane region" description="Helical" evidence="12">
    <location>
        <begin position="12"/>
        <end position="30"/>
    </location>
</feature>
<comment type="similarity">
    <text evidence="8">Belongs to the PpiD chaperone family.</text>
</comment>
<accession>A0A921DRC9</accession>
<comment type="subcellular location">
    <subcellularLocation>
        <location evidence="1">Cell inner membrane</location>
        <topology evidence="1">Single-pass type II membrane protein</topology>
        <orientation evidence="1">Periplasmic side</orientation>
    </subcellularLocation>
</comment>
<dbReference type="Proteomes" id="UP000698963">
    <property type="component" value="Unassembled WGS sequence"/>
</dbReference>
<evidence type="ECO:0000259" key="13">
    <source>
        <dbReference type="PROSITE" id="PS50198"/>
    </source>
</evidence>
<reference evidence="14" key="1">
    <citation type="journal article" date="2021" name="PeerJ">
        <title>Extensive microbial diversity within the chicken gut microbiome revealed by metagenomics and culture.</title>
        <authorList>
            <person name="Gilroy R."/>
            <person name="Ravi A."/>
            <person name="Getino M."/>
            <person name="Pursley I."/>
            <person name="Horton D.L."/>
            <person name="Alikhan N.F."/>
            <person name="Baker D."/>
            <person name="Gharbi K."/>
            <person name="Hall N."/>
            <person name="Watson M."/>
            <person name="Adriaenssens E.M."/>
            <person name="Foster-Nyarko E."/>
            <person name="Jarju S."/>
            <person name="Secka A."/>
            <person name="Antonio M."/>
            <person name="Oren A."/>
            <person name="Chaudhuri R.R."/>
            <person name="La Ragione R."/>
            <person name="Hildebrand F."/>
            <person name="Pallen M.J."/>
        </authorList>
    </citation>
    <scope>NUCLEOTIDE SEQUENCE</scope>
    <source>
        <strain evidence="14">ChiGjej2B2-19336</strain>
    </source>
</reference>
<dbReference type="Gene3D" id="3.10.50.40">
    <property type="match status" value="1"/>
</dbReference>
<evidence type="ECO:0000256" key="6">
    <source>
        <dbReference type="ARBA" id="ARBA00023136"/>
    </source>
</evidence>
<dbReference type="GO" id="GO:0005886">
    <property type="term" value="C:plasma membrane"/>
    <property type="evidence" value="ECO:0007669"/>
    <property type="project" value="UniProtKB-SubCell"/>
</dbReference>
<dbReference type="GO" id="GO:0003755">
    <property type="term" value="F:peptidyl-prolyl cis-trans isomerase activity"/>
    <property type="evidence" value="ECO:0007669"/>
    <property type="project" value="UniProtKB-KW"/>
</dbReference>
<evidence type="ECO:0000256" key="3">
    <source>
        <dbReference type="ARBA" id="ARBA00022519"/>
    </source>
</evidence>
<dbReference type="InterPro" id="IPR052029">
    <property type="entry name" value="PpiD_chaperone"/>
</dbReference>
<dbReference type="Pfam" id="PF00639">
    <property type="entry name" value="Rotamase"/>
    <property type="match status" value="1"/>
</dbReference>